<feature type="compositionally biased region" description="Polar residues" evidence="7">
    <location>
        <begin position="273"/>
        <end position="290"/>
    </location>
</feature>
<dbReference type="GO" id="GO:0005634">
    <property type="term" value="C:nucleus"/>
    <property type="evidence" value="ECO:0000318"/>
    <property type="project" value="GO_Central"/>
</dbReference>
<dbReference type="AlphaFoldDB" id="A0A059CIQ6"/>
<evidence type="ECO:0000256" key="2">
    <source>
        <dbReference type="ARBA" id="ARBA00023015"/>
    </source>
</evidence>
<dbReference type="InterPro" id="IPR003657">
    <property type="entry name" value="WRKY_dom"/>
</dbReference>
<dbReference type="InterPro" id="IPR036576">
    <property type="entry name" value="WRKY_dom_sf"/>
</dbReference>
<reference evidence="9" key="1">
    <citation type="submission" date="2013-07" db="EMBL/GenBank/DDBJ databases">
        <title>The genome of Eucalyptus grandis.</title>
        <authorList>
            <person name="Schmutz J."/>
            <person name="Hayes R."/>
            <person name="Myburg A."/>
            <person name="Tuskan G."/>
            <person name="Grattapaglia D."/>
            <person name="Rokhsar D.S."/>
        </authorList>
    </citation>
    <scope>NUCLEOTIDE SEQUENCE</scope>
    <source>
        <tissue evidence="9">Leaf extractions</tissue>
    </source>
</reference>
<evidence type="ECO:0000256" key="6">
    <source>
        <dbReference type="ARBA" id="ARBA00060761"/>
    </source>
</evidence>
<evidence type="ECO:0000256" key="4">
    <source>
        <dbReference type="ARBA" id="ARBA00023163"/>
    </source>
</evidence>
<dbReference type="SUPFAM" id="SSF118290">
    <property type="entry name" value="WRKY DNA-binding domain"/>
    <property type="match status" value="1"/>
</dbReference>
<dbReference type="eggNOG" id="ENOG502QW38">
    <property type="taxonomic scope" value="Eukaryota"/>
</dbReference>
<evidence type="ECO:0000259" key="8">
    <source>
        <dbReference type="PROSITE" id="PS50811"/>
    </source>
</evidence>
<dbReference type="InParanoid" id="A0A059CIQ6"/>
<dbReference type="EMBL" id="KK198756">
    <property type="protein sequence ID" value="KCW78114.1"/>
    <property type="molecule type" value="Genomic_DNA"/>
</dbReference>
<dbReference type="FunFam" id="2.20.25.80:FF:000007">
    <property type="entry name" value="WRKY transcription factor 22"/>
    <property type="match status" value="1"/>
</dbReference>
<feature type="region of interest" description="Disordered" evidence="7">
    <location>
        <begin position="181"/>
        <end position="204"/>
    </location>
</feature>
<dbReference type="Gramene" id="KCW78114">
    <property type="protein sequence ID" value="KCW78114"/>
    <property type="gene ID" value="EUGRSUZ_D02324"/>
</dbReference>
<dbReference type="GO" id="GO:0000976">
    <property type="term" value="F:transcription cis-regulatory region binding"/>
    <property type="evidence" value="ECO:0000318"/>
    <property type="project" value="GO_Central"/>
</dbReference>
<accession>A0A059CIQ6</accession>
<keyword evidence="2" id="KW-0805">Transcription regulation</keyword>
<dbReference type="InterPro" id="IPR044810">
    <property type="entry name" value="WRKY_plant"/>
</dbReference>
<comment type="subcellular location">
    <subcellularLocation>
        <location evidence="1">Nucleus</location>
    </subcellularLocation>
</comment>
<feature type="compositionally biased region" description="Low complexity" evidence="7">
    <location>
        <begin position="297"/>
        <end position="307"/>
    </location>
</feature>
<keyword evidence="4" id="KW-0804">Transcription</keyword>
<dbReference type="GO" id="GO:0003700">
    <property type="term" value="F:DNA-binding transcription factor activity"/>
    <property type="evidence" value="ECO:0000318"/>
    <property type="project" value="GO_Central"/>
</dbReference>
<dbReference type="SMART" id="SM00774">
    <property type="entry name" value="WRKY"/>
    <property type="match status" value="1"/>
</dbReference>
<dbReference type="Pfam" id="PF03106">
    <property type="entry name" value="WRKY"/>
    <property type="match status" value="1"/>
</dbReference>
<gene>
    <name evidence="9" type="ORF">EUGRSUZ_D02324</name>
</gene>
<dbReference type="Gene3D" id="2.20.25.80">
    <property type="entry name" value="WRKY domain"/>
    <property type="match status" value="1"/>
</dbReference>
<evidence type="ECO:0000256" key="5">
    <source>
        <dbReference type="ARBA" id="ARBA00023242"/>
    </source>
</evidence>
<evidence type="ECO:0000256" key="7">
    <source>
        <dbReference type="SAM" id="MobiDB-lite"/>
    </source>
</evidence>
<evidence type="ECO:0000313" key="9">
    <source>
        <dbReference type="EMBL" id="KCW78114.1"/>
    </source>
</evidence>
<sequence>MDVSSIYAVSAFFCLFSLSLSLCASRFFFRQAKQSAVAAFAEDFSELRLYNSRAREAMEVDWDLHAVVRGCTASSSSSAAAAAAASSVAERRLEPAASRAPFSAGEGPDSEPFETRKGAFLEELHELYKPFLPAYGPLFSHRSSLSVSSPLAVEGAKSSSSAGLMQKRPFQSASAIAPLAPFKTSSSAPRSKKRKSQMKVVRQVPAEKVSSDEWAWRKYGQKPIKGSPYPRSYYRCSSSKGCLARKQVERNRSDPGIFIVTYTSEHNHVAPTHRSSLAGSTRPKTSTPETEVSVDSAATATTTPGTSGEEEAAHVPQSTSSESGEEKEYSQSSSMLDNDGEDETGGSSGAALSDDFFVGLEGLLGSHYEDPFSDPSQPWFGLSWSAGDAVTATGGS</sequence>
<dbReference type="OMA" id="DELFGMC"/>
<evidence type="ECO:0000256" key="1">
    <source>
        <dbReference type="ARBA" id="ARBA00004123"/>
    </source>
</evidence>
<dbReference type="PANTHER" id="PTHR32096">
    <property type="entry name" value="WRKY TRANSCRIPTION FACTOR 30-RELATED-RELATED"/>
    <property type="match status" value="1"/>
</dbReference>
<comment type="similarity">
    <text evidence="6">Belongs to the WRKY group II-e family.</text>
</comment>
<dbReference type="STRING" id="71139.A0A059CIQ6"/>
<name>A0A059CIQ6_EUCGR</name>
<protein>
    <recommendedName>
        <fullName evidence="8">WRKY domain-containing protein</fullName>
    </recommendedName>
</protein>
<keyword evidence="5" id="KW-0539">Nucleus</keyword>
<feature type="domain" description="WRKY" evidence="8">
    <location>
        <begin position="205"/>
        <end position="271"/>
    </location>
</feature>
<organism evidence="9">
    <name type="scientific">Eucalyptus grandis</name>
    <name type="common">Flooded gum</name>
    <dbReference type="NCBI Taxonomy" id="71139"/>
    <lineage>
        <taxon>Eukaryota</taxon>
        <taxon>Viridiplantae</taxon>
        <taxon>Streptophyta</taxon>
        <taxon>Embryophyta</taxon>
        <taxon>Tracheophyta</taxon>
        <taxon>Spermatophyta</taxon>
        <taxon>Magnoliopsida</taxon>
        <taxon>eudicotyledons</taxon>
        <taxon>Gunneridae</taxon>
        <taxon>Pentapetalae</taxon>
        <taxon>rosids</taxon>
        <taxon>malvids</taxon>
        <taxon>Myrtales</taxon>
        <taxon>Myrtaceae</taxon>
        <taxon>Myrtoideae</taxon>
        <taxon>Eucalypteae</taxon>
        <taxon>Eucalyptus</taxon>
    </lineage>
</organism>
<dbReference type="PROSITE" id="PS50811">
    <property type="entry name" value="WRKY"/>
    <property type="match status" value="1"/>
</dbReference>
<dbReference type="PANTHER" id="PTHR32096:SF61">
    <property type="entry name" value="WRKY TRANSCRIPTION FACTOR 22"/>
    <property type="match status" value="1"/>
</dbReference>
<evidence type="ECO:0000256" key="3">
    <source>
        <dbReference type="ARBA" id="ARBA00023125"/>
    </source>
</evidence>
<feature type="region of interest" description="Disordered" evidence="7">
    <location>
        <begin position="269"/>
        <end position="353"/>
    </location>
</feature>
<proteinExistence type="inferred from homology"/>
<keyword evidence="3" id="KW-0238">DNA-binding</keyword>